<reference evidence="2" key="1">
    <citation type="journal article" date="2019" name="Int. J. Syst. Evol. Microbiol.">
        <title>The Global Catalogue of Microorganisms (GCM) 10K type strain sequencing project: providing services to taxonomists for standard genome sequencing and annotation.</title>
        <authorList>
            <consortium name="The Broad Institute Genomics Platform"/>
            <consortium name="The Broad Institute Genome Sequencing Center for Infectious Disease"/>
            <person name="Wu L."/>
            <person name="Ma J."/>
        </authorList>
    </citation>
    <scope>NUCLEOTIDE SEQUENCE [LARGE SCALE GENOMIC DNA]</scope>
    <source>
        <strain evidence="2">CGMCC 4.7304</strain>
    </source>
</reference>
<gene>
    <name evidence="1" type="ORF">ACFPCZ_14380</name>
</gene>
<dbReference type="RefSeq" id="WP_344145469.1">
    <property type="nucleotide sequence ID" value="NZ_BAAAQI010000014.1"/>
</dbReference>
<accession>A0ABV9SND1</accession>
<name>A0ABV9SND1_9ACTN</name>
<dbReference type="Proteomes" id="UP001595858">
    <property type="component" value="Unassembled WGS sequence"/>
</dbReference>
<comment type="caution">
    <text evidence="1">The sequence shown here is derived from an EMBL/GenBank/DDBJ whole genome shotgun (WGS) entry which is preliminary data.</text>
</comment>
<evidence type="ECO:0000313" key="1">
    <source>
        <dbReference type="EMBL" id="MFC4867822.1"/>
    </source>
</evidence>
<organism evidence="1 2">
    <name type="scientific">Streptomonospora arabica</name>
    <dbReference type="NCBI Taxonomy" id="412417"/>
    <lineage>
        <taxon>Bacteria</taxon>
        <taxon>Bacillati</taxon>
        <taxon>Actinomycetota</taxon>
        <taxon>Actinomycetes</taxon>
        <taxon>Streptosporangiales</taxon>
        <taxon>Nocardiopsidaceae</taxon>
        <taxon>Streptomonospora</taxon>
    </lineage>
</organism>
<sequence length="110" mass="11708">MILTTIGFVLAVGVSVLVNVWTDGWEWSVGVGIAVLIGCQVVAESVRRVMAAPGSEPRKKSIVNQAFGGVRDSEISGINRASTGYDAEVQQRFKDVHNSTIVGFGEGDRS</sequence>
<protein>
    <submittedName>
        <fullName evidence="1">Uncharacterized protein</fullName>
    </submittedName>
</protein>
<evidence type="ECO:0000313" key="2">
    <source>
        <dbReference type="Proteomes" id="UP001595858"/>
    </source>
</evidence>
<proteinExistence type="predicted"/>
<dbReference type="EMBL" id="JBHSIY010000010">
    <property type="protein sequence ID" value="MFC4867822.1"/>
    <property type="molecule type" value="Genomic_DNA"/>
</dbReference>
<keyword evidence="2" id="KW-1185">Reference proteome</keyword>